<dbReference type="AlphaFoldDB" id="A0A317T4R7"/>
<evidence type="ECO:0000313" key="1">
    <source>
        <dbReference type="EMBL" id="PWW81759.1"/>
    </source>
</evidence>
<name>A0A317T4R7_9CHLB</name>
<dbReference type="Proteomes" id="UP000246278">
    <property type="component" value="Unassembled WGS sequence"/>
</dbReference>
<accession>A0A317T4R7</accession>
<comment type="caution">
    <text evidence="1">The sequence shown here is derived from an EMBL/GenBank/DDBJ whole genome shotgun (WGS) entry which is preliminary data.</text>
</comment>
<gene>
    <name evidence="1" type="ORF">CR164_07985</name>
</gene>
<protein>
    <submittedName>
        <fullName evidence="1">Uncharacterized protein</fullName>
    </submittedName>
</protein>
<sequence>MFSGFRKDGEDAKKTTYKSFFTHANYNYFIRLVKTKAELSNGERQSGVLDVANGNTGKNNRFCSV</sequence>
<keyword evidence="2" id="KW-1185">Reference proteome</keyword>
<dbReference type="EMBL" id="PDNZ01000005">
    <property type="protein sequence ID" value="PWW81759.1"/>
    <property type="molecule type" value="Genomic_DNA"/>
</dbReference>
<proteinExistence type="predicted"/>
<evidence type="ECO:0000313" key="2">
    <source>
        <dbReference type="Proteomes" id="UP000246278"/>
    </source>
</evidence>
<reference evidence="2" key="1">
    <citation type="submission" date="2017-10" db="EMBL/GenBank/DDBJ databases">
        <authorList>
            <person name="Gaisin V.A."/>
            <person name="Rysina M.S."/>
            <person name="Grouzdev D.S."/>
        </authorList>
    </citation>
    <scope>NUCLEOTIDE SEQUENCE [LARGE SCALE GENOMIC DNA]</scope>
    <source>
        <strain evidence="2">V1</strain>
    </source>
</reference>
<organism evidence="1 2">
    <name type="scientific">Prosthecochloris marina</name>
    <dbReference type="NCBI Taxonomy" id="2017681"/>
    <lineage>
        <taxon>Bacteria</taxon>
        <taxon>Pseudomonadati</taxon>
        <taxon>Chlorobiota</taxon>
        <taxon>Chlorobiia</taxon>
        <taxon>Chlorobiales</taxon>
        <taxon>Chlorobiaceae</taxon>
        <taxon>Prosthecochloris</taxon>
    </lineage>
</organism>